<dbReference type="InterPro" id="IPR036890">
    <property type="entry name" value="HATPase_C_sf"/>
</dbReference>
<evidence type="ECO:0000256" key="5">
    <source>
        <dbReference type="ARBA" id="ARBA00022777"/>
    </source>
</evidence>
<dbReference type="EMBL" id="WTVQ01000043">
    <property type="protein sequence ID" value="NMG76889.1"/>
    <property type="molecule type" value="Genomic_DNA"/>
</dbReference>
<dbReference type="SUPFAM" id="SSF47384">
    <property type="entry name" value="Homodimeric domain of signal transducing histidine kinase"/>
    <property type="match status" value="1"/>
</dbReference>
<dbReference type="PROSITE" id="PS50112">
    <property type="entry name" value="PAS"/>
    <property type="match status" value="2"/>
</dbReference>
<feature type="domain" description="Histidine kinase" evidence="7">
    <location>
        <begin position="272"/>
        <end position="493"/>
    </location>
</feature>
<dbReference type="InterPro" id="IPR003594">
    <property type="entry name" value="HATPase_dom"/>
</dbReference>
<keyword evidence="6" id="KW-0175">Coiled coil</keyword>
<feature type="coiled-coil region" evidence="6">
    <location>
        <begin position="245"/>
        <end position="272"/>
    </location>
</feature>
<dbReference type="RefSeq" id="WP_169262024.1">
    <property type="nucleotide sequence ID" value="NZ_WTVQ01000043.1"/>
</dbReference>
<dbReference type="InterPro" id="IPR000700">
    <property type="entry name" value="PAS-assoc_C"/>
</dbReference>
<protein>
    <recommendedName>
        <fullName evidence="2">histidine kinase</fullName>
        <ecNumber evidence="2">2.7.13.3</ecNumber>
    </recommendedName>
</protein>
<dbReference type="SMART" id="SM00086">
    <property type="entry name" value="PAC"/>
    <property type="match status" value="2"/>
</dbReference>
<dbReference type="SMART" id="SM00091">
    <property type="entry name" value="PAS"/>
    <property type="match status" value="2"/>
</dbReference>
<dbReference type="InterPro" id="IPR013767">
    <property type="entry name" value="PAS_fold"/>
</dbReference>
<dbReference type="SUPFAM" id="SSF55874">
    <property type="entry name" value="ATPase domain of HSP90 chaperone/DNA topoisomerase II/histidine kinase"/>
    <property type="match status" value="1"/>
</dbReference>
<keyword evidence="5" id="KW-0418">Kinase</keyword>
<evidence type="ECO:0000259" key="8">
    <source>
        <dbReference type="PROSITE" id="PS50112"/>
    </source>
</evidence>
<dbReference type="Gene3D" id="3.30.565.10">
    <property type="entry name" value="Histidine kinase-like ATPase, C-terminal domain"/>
    <property type="match status" value="1"/>
</dbReference>
<evidence type="ECO:0000259" key="7">
    <source>
        <dbReference type="PROSITE" id="PS50109"/>
    </source>
</evidence>
<dbReference type="PROSITE" id="PS50109">
    <property type="entry name" value="HIS_KIN"/>
    <property type="match status" value="1"/>
</dbReference>
<dbReference type="SUPFAM" id="SSF55785">
    <property type="entry name" value="PYP-like sensor domain (PAS domain)"/>
    <property type="match status" value="2"/>
</dbReference>
<evidence type="ECO:0000259" key="9">
    <source>
        <dbReference type="PROSITE" id="PS50113"/>
    </source>
</evidence>
<dbReference type="PROSITE" id="PS50113">
    <property type="entry name" value="PAC"/>
    <property type="match status" value="1"/>
</dbReference>
<dbReference type="CDD" id="cd00130">
    <property type="entry name" value="PAS"/>
    <property type="match status" value="2"/>
</dbReference>
<dbReference type="Pfam" id="PF02518">
    <property type="entry name" value="HATPase_c"/>
    <property type="match status" value="1"/>
</dbReference>
<dbReference type="InterPro" id="IPR001610">
    <property type="entry name" value="PAC"/>
</dbReference>
<evidence type="ECO:0000256" key="3">
    <source>
        <dbReference type="ARBA" id="ARBA00022553"/>
    </source>
</evidence>
<dbReference type="Gene3D" id="1.10.287.130">
    <property type="match status" value="1"/>
</dbReference>
<evidence type="ECO:0000256" key="2">
    <source>
        <dbReference type="ARBA" id="ARBA00012438"/>
    </source>
</evidence>
<comment type="catalytic activity">
    <reaction evidence="1">
        <text>ATP + protein L-histidine = ADP + protein N-phospho-L-histidine.</text>
        <dbReference type="EC" id="2.7.13.3"/>
    </reaction>
</comment>
<comment type="caution">
    <text evidence="10">The sequence shown here is derived from an EMBL/GenBank/DDBJ whole genome shotgun (WGS) entry which is preliminary data.</text>
</comment>
<keyword evidence="3" id="KW-0597">Phosphoprotein</keyword>
<evidence type="ECO:0000256" key="4">
    <source>
        <dbReference type="ARBA" id="ARBA00022679"/>
    </source>
</evidence>
<feature type="domain" description="PAS" evidence="8">
    <location>
        <begin position="127"/>
        <end position="180"/>
    </location>
</feature>
<organism evidence="10 11">
    <name type="scientific">Aromatoleum diolicum</name>
    <dbReference type="NCBI Taxonomy" id="75796"/>
    <lineage>
        <taxon>Bacteria</taxon>
        <taxon>Pseudomonadati</taxon>
        <taxon>Pseudomonadota</taxon>
        <taxon>Betaproteobacteria</taxon>
        <taxon>Rhodocyclales</taxon>
        <taxon>Rhodocyclaceae</taxon>
        <taxon>Aromatoleum</taxon>
    </lineage>
</organism>
<dbReference type="EC" id="2.7.13.3" evidence="2"/>
<keyword evidence="11" id="KW-1185">Reference proteome</keyword>
<dbReference type="PANTHER" id="PTHR43047:SF72">
    <property type="entry name" value="OSMOSENSING HISTIDINE PROTEIN KINASE SLN1"/>
    <property type="match status" value="1"/>
</dbReference>
<dbReference type="Gene3D" id="3.30.450.20">
    <property type="entry name" value="PAS domain"/>
    <property type="match status" value="2"/>
</dbReference>
<dbReference type="PANTHER" id="PTHR43047">
    <property type="entry name" value="TWO-COMPONENT HISTIDINE PROTEIN KINASE"/>
    <property type="match status" value="1"/>
</dbReference>
<dbReference type="Pfam" id="PF00989">
    <property type="entry name" value="PAS"/>
    <property type="match status" value="1"/>
</dbReference>
<dbReference type="InterPro" id="IPR036097">
    <property type="entry name" value="HisK_dim/P_sf"/>
</dbReference>
<dbReference type="SMART" id="SM00388">
    <property type="entry name" value="HisKA"/>
    <property type="match status" value="1"/>
</dbReference>
<dbReference type="InterPro" id="IPR003661">
    <property type="entry name" value="HisK_dim/P_dom"/>
</dbReference>
<accession>A0ABX1QI34</accession>
<dbReference type="SMART" id="SM00387">
    <property type="entry name" value="HATPase_c"/>
    <property type="match status" value="1"/>
</dbReference>
<dbReference type="InterPro" id="IPR035965">
    <property type="entry name" value="PAS-like_dom_sf"/>
</dbReference>
<evidence type="ECO:0000313" key="10">
    <source>
        <dbReference type="EMBL" id="NMG76889.1"/>
    </source>
</evidence>
<feature type="domain" description="PAS" evidence="8">
    <location>
        <begin position="10"/>
        <end position="46"/>
    </location>
</feature>
<dbReference type="InterPro" id="IPR000014">
    <property type="entry name" value="PAS"/>
</dbReference>
<evidence type="ECO:0000256" key="1">
    <source>
        <dbReference type="ARBA" id="ARBA00000085"/>
    </source>
</evidence>
<keyword evidence="4" id="KW-0808">Transferase</keyword>
<dbReference type="InterPro" id="IPR005467">
    <property type="entry name" value="His_kinase_dom"/>
</dbReference>
<evidence type="ECO:0000313" key="11">
    <source>
        <dbReference type="Proteomes" id="UP000648984"/>
    </source>
</evidence>
<feature type="domain" description="PAC" evidence="9">
    <location>
        <begin position="204"/>
        <end position="254"/>
    </location>
</feature>
<sequence length="493" mass="53790">MSESPDHGWIADTPDALILVDAVGVVLEWSPGAERMFGYSRAEAVGSGLDQLVVIAERADEQRGFIAETLAAGWGTFESLRRRKDGTLIYVDISGKRMGDGSAADSQVLFSEKDVTQLKVRRDSKSLEARFGDLLESTPDGIVIANSTGHILVTNSQAERLFGYAPGELRARPVEDLLPERFRASHKGHRSHYFSQPRTRAMGAGLELFGLRKDGSEFPVEISLSPLMSEETPVVISAVRDVSERKCFEQALQEKNLELENANRAKDRFLASMSHELRTPLNAVIGFSGTLLMKLPGELNADQTHQLEIIRGSARHLLALINDLLHLAKIEAGKVELHPELVDCNALIEEVAATLRPQAVAKDVALELDVPVEPVVFRTDRRAVSQIVINLTNNAIKFTERGSVRMGLSAGDFGGQRRLEFSVQDTGPGIREDELATLFEPFVQGQASRIKGVEGTGLGLHLSRTLAGLLGGTLTCRSTYGEGCVFTLVVTEI</sequence>
<dbReference type="Proteomes" id="UP000648984">
    <property type="component" value="Unassembled WGS sequence"/>
</dbReference>
<dbReference type="CDD" id="cd00082">
    <property type="entry name" value="HisKA"/>
    <property type="match status" value="1"/>
</dbReference>
<name>A0ABX1QI34_9RHOO</name>
<reference evidence="10 11" key="1">
    <citation type="submission" date="2019-12" db="EMBL/GenBank/DDBJ databases">
        <title>Comparative genomics gives insights into the taxonomy of the Azoarcus-Aromatoleum group and reveals separate origins of nif in the plant-associated Azoarcus and non-plant-associated Aromatoleum sub-groups.</title>
        <authorList>
            <person name="Lafos M."/>
            <person name="Maluk M."/>
            <person name="Batista M."/>
            <person name="Junghare M."/>
            <person name="Carmona M."/>
            <person name="Faoro H."/>
            <person name="Cruz L.M."/>
            <person name="Battistoni F."/>
            <person name="De Souza E."/>
            <person name="Pedrosa F."/>
            <person name="Chen W.-M."/>
            <person name="Poole P.S."/>
            <person name="Dixon R.A."/>
            <person name="James E.K."/>
        </authorList>
    </citation>
    <scope>NUCLEOTIDE SEQUENCE [LARGE SCALE GENOMIC DNA]</scope>
    <source>
        <strain evidence="10 11">22Lin</strain>
    </source>
</reference>
<dbReference type="Pfam" id="PF13426">
    <property type="entry name" value="PAS_9"/>
    <property type="match status" value="1"/>
</dbReference>
<dbReference type="PRINTS" id="PR00344">
    <property type="entry name" value="BCTRLSENSOR"/>
</dbReference>
<proteinExistence type="predicted"/>
<gene>
    <name evidence="10" type="ORF">GPA25_19220</name>
</gene>
<dbReference type="Pfam" id="PF00512">
    <property type="entry name" value="HisKA"/>
    <property type="match status" value="1"/>
</dbReference>
<evidence type="ECO:0000256" key="6">
    <source>
        <dbReference type="SAM" id="Coils"/>
    </source>
</evidence>
<dbReference type="InterPro" id="IPR004358">
    <property type="entry name" value="Sig_transdc_His_kin-like_C"/>
</dbReference>
<dbReference type="NCBIfam" id="TIGR00229">
    <property type="entry name" value="sensory_box"/>
    <property type="match status" value="2"/>
</dbReference>